<accession>A0A2L1U700</accession>
<dbReference type="InterPro" id="IPR050552">
    <property type="entry name" value="LacD_aldolase"/>
</dbReference>
<dbReference type="HAMAP" id="MF_00734">
    <property type="entry name" value="LacD"/>
    <property type="match status" value="1"/>
</dbReference>
<dbReference type="Proteomes" id="UP000239833">
    <property type="component" value="Chromosome"/>
</dbReference>
<dbReference type="AlphaFoldDB" id="A0A2L1U700"/>
<dbReference type="EMBL" id="CP019655">
    <property type="protein sequence ID" value="AVF28702.1"/>
    <property type="molecule type" value="Genomic_DNA"/>
</dbReference>
<comment type="pathway">
    <text evidence="2 6">Carbohydrate metabolism; D-tagatose 6-phosphate degradation; D-glyceraldehyde 3-phosphate and glycerone phosphate from D-tagatose 6-phosphate: step 2/2.</text>
</comment>
<dbReference type="InterPro" id="IPR002915">
    <property type="entry name" value="DeoC/FbaB/LacD_aldolase"/>
</dbReference>
<dbReference type="SUPFAM" id="SSF51569">
    <property type="entry name" value="Aldolase"/>
    <property type="match status" value="1"/>
</dbReference>
<accession>A0A8B6WUX9</accession>
<dbReference type="GO" id="GO:0019512">
    <property type="term" value="P:lactose catabolic process via tagatose-6-phosphate"/>
    <property type="evidence" value="ECO:0007669"/>
    <property type="project" value="InterPro"/>
</dbReference>
<evidence type="ECO:0000256" key="2">
    <source>
        <dbReference type="ARBA" id="ARBA00005191"/>
    </source>
</evidence>
<evidence type="ECO:0000313" key="8">
    <source>
        <dbReference type="EMBL" id="QHZ53903.1"/>
    </source>
</evidence>
<dbReference type="GO" id="GO:1902777">
    <property type="term" value="P:6-sulfoquinovose(1-) catabolic process"/>
    <property type="evidence" value="ECO:0007669"/>
    <property type="project" value="TreeGrafter"/>
</dbReference>
<evidence type="ECO:0000256" key="1">
    <source>
        <dbReference type="ARBA" id="ARBA00000567"/>
    </source>
</evidence>
<dbReference type="UniPathway" id="UPA00704">
    <property type="reaction ID" value="UER00716"/>
</dbReference>
<dbReference type="STRING" id="147375.BXP28_17405"/>
<evidence type="ECO:0000313" key="9">
    <source>
        <dbReference type="Proteomes" id="UP000239833"/>
    </source>
</evidence>
<dbReference type="GO" id="GO:2001059">
    <property type="term" value="P:D-tagatose 6-phosphate catabolic process"/>
    <property type="evidence" value="ECO:0007669"/>
    <property type="project" value="UniProtKB-UniRule"/>
</dbReference>
<dbReference type="InterPro" id="IPR005927">
    <property type="entry name" value="Tag_1.6-dipho_adolase"/>
</dbReference>
<dbReference type="EC" id="4.1.2.40" evidence="6"/>
<dbReference type="Pfam" id="PF01791">
    <property type="entry name" value="DeoC"/>
    <property type="match status" value="1"/>
</dbReference>
<keyword evidence="5 6" id="KW-0456">Lyase</keyword>
<dbReference type="EMBL" id="CP019717">
    <property type="protein sequence ID" value="QHZ53903.1"/>
    <property type="molecule type" value="Genomic_DNA"/>
</dbReference>
<dbReference type="NCBIfam" id="NF009498">
    <property type="entry name" value="PRK12858.1"/>
    <property type="match status" value="1"/>
</dbReference>
<gene>
    <name evidence="6 7" type="primary">lacD</name>
    <name evidence="7" type="ORF">ERICIII_04693</name>
    <name evidence="8" type="ORF">ERICV_04915</name>
</gene>
<reference evidence="7 10" key="2">
    <citation type="journal article" date="2020" name="Int. J. Med. Microbiol.">
        <title>Discovery of Paenibacillus larvae ERIC V: Phenotypic and genomic comparison to genotypes ERIC I-IV reveal different inventories of virulence factors which correlate with epidemiological prevalences of American Foulbrood.</title>
        <authorList>
            <person name="Beims H."/>
            <person name="Bunk B."/>
            <person name="Erler S."/>
            <person name="Mohr K.I."/>
            <person name="Sproer C."/>
            <person name="Pradella S."/>
            <person name="Gunther G."/>
            <person name="Rohde M."/>
            <person name="von der Ohe W."/>
            <person name="Steinert M."/>
        </authorList>
    </citation>
    <scope>NUCLEOTIDE SEQUENCE</scope>
    <source>
        <strain evidence="7">Eric_III</strain>
        <strain evidence="8">Eric_V</strain>
    </source>
</reference>
<evidence type="ECO:0000256" key="6">
    <source>
        <dbReference type="HAMAP-Rule" id="MF_00734"/>
    </source>
</evidence>
<dbReference type="SMART" id="SM01133">
    <property type="entry name" value="DeoC"/>
    <property type="match status" value="1"/>
</dbReference>
<sequence length="340" mass="37842">MTVKMTRGKFEGLNKLANEKGLIVATALDQRGSLKKSLAEATGKEADENHVANFKRLVSEELTPYSSAILLDPEYGWKAAEIRDKNCGLLIAYEETGYDATVKGRLPDLLPNWSVKRFVDKGVDAIKILMYYDPDDSGDINDIKHAFIERVGAECDSYDIPFFFEAVTYTDDIADAKSVEFAKVRPAKVKASMREFTKPQYKIDCLKLEVPVNMNYVKGIGEGETVFTREEALGHFMDTAELATIPFIYLSGGVSNELFLKTLTFAGEAKVPFSGVLCGRATWQDGIQIYGKEGEAGLRSWLKEEGISRMNKLNEVIAGAATPWWDFYGGKDHIEVADRP</sequence>
<dbReference type="Proteomes" id="UP000464330">
    <property type="component" value="Chromosome"/>
</dbReference>
<dbReference type="NCBIfam" id="NF009065">
    <property type="entry name" value="PRK12399.1"/>
    <property type="match status" value="1"/>
</dbReference>
<proteinExistence type="inferred from homology"/>
<comment type="catalytic activity">
    <reaction evidence="1 6">
        <text>D-tagatofuranose 1,6-bisphosphate = D-glyceraldehyde 3-phosphate + dihydroxyacetone phosphate</text>
        <dbReference type="Rhea" id="RHEA:22948"/>
        <dbReference type="ChEBI" id="CHEBI:57642"/>
        <dbReference type="ChEBI" id="CHEBI:58694"/>
        <dbReference type="ChEBI" id="CHEBI:59776"/>
        <dbReference type="EC" id="4.1.2.40"/>
    </reaction>
</comment>
<protein>
    <recommendedName>
        <fullName evidence="6">Tagatose 1,6-diphosphate aldolase</fullName>
        <ecNumber evidence="6">4.1.2.40</ecNumber>
    </recommendedName>
    <alternativeName>
        <fullName evidence="6">D-tagatose-1,6-bisphosphate aldolase</fullName>
    </alternativeName>
    <alternativeName>
        <fullName evidence="6">Tagatose-bisphosphate aldolase</fullName>
    </alternativeName>
</protein>
<evidence type="ECO:0000256" key="3">
    <source>
        <dbReference type="ARBA" id="ARBA00008679"/>
    </source>
</evidence>
<evidence type="ECO:0000256" key="4">
    <source>
        <dbReference type="ARBA" id="ARBA00022736"/>
    </source>
</evidence>
<dbReference type="PANTHER" id="PTHR39340:SF1">
    <property type="entry name" value="SULFOFRUCTOSEPHOSPHATE ALDOLASE"/>
    <property type="match status" value="1"/>
</dbReference>
<evidence type="ECO:0000256" key="5">
    <source>
        <dbReference type="ARBA" id="ARBA00023239"/>
    </source>
</evidence>
<reference evidence="9" key="1">
    <citation type="submission" date="2017-02" db="EMBL/GenBank/DDBJ databases">
        <title>Delineation of Paenibacillus larvae strains originating from foulbrood outbreaks.</title>
        <authorList>
            <person name="Beims H."/>
            <person name="Bunk B."/>
            <person name="Sproeer C."/>
            <person name="Mohr K.I."/>
            <person name="Pradella S."/>
            <person name="Guenther G."/>
            <person name="Rohde M."/>
            <person name="von der Ohe W."/>
            <person name="Steinert M."/>
        </authorList>
    </citation>
    <scope>NUCLEOTIDE SEQUENCE [LARGE SCALE GENOMIC DNA]</scope>
    <source>
        <strain evidence="9">Eric_III</strain>
    </source>
</reference>
<keyword evidence="4 6" id="KW-0423">Lactose metabolism</keyword>
<dbReference type="PANTHER" id="PTHR39340">
    <property type="entry name" value="SULFOFRUCTOSEPHOSPHATE ALDOLASE"/>
    <property type="match status" value="1"/>
</dbReference>
<dbReference type="GO" id="GO:0009024">
    <property type="term" value="F:tagatose-6-phosphate kinase activity"/>
    <property type="evidence" value="ECO:0007669"/>
    <property type="project" value="InterPro"/>
</dbReference>
<evidence type="ECO:0000313" key="10">
    <source>
        <dbReference type="Proteomes" id="UP000464330"/>
    </source>
</evidence>
<dbReference type="InterPro" id="IPR013785">
    <property type="entry name" value="Aldolase_TIM"/>
</dbReference>
<name>A0A2L1U700_9BACL</name>
<dbReference type="GO" id="GO:0061595">
    <property type="term" value="F:6-deoxy-6-sulfofructose-1-phosphate aldolase activity"/>
    <property type="evidence" value="ECO:0007669"/>
    <property type="project" value="TreeGrafter"/>
</dbReference>
<accession>A0A6C0QYW8</accession>
<comment type="similarity">
    <text evidence="3 6">Belongs to the aldolase LacD family.</text>
</comment>
<organism evidence="7 9">
    <name type="scientific">Paenibacillus larvae subsp. larvae</name>
    <dbReference type="NCBI Taxonomy" id="147375"/>
    <lineage>
        <taxon>Bacteria</taxon>
        <taxon>Bacillati</taxon>
        <taxon>Bacillota</taxon>
        <taxon>Bacilli</taxon>
        <taxon>Bacillales</taxon>
        <taxon>Paenibacillaceae</taxon>
        <taxon>Paenibacillus</taxon>
    </lineage>
</organism>
<evidence type="ECO:0000313" key="7">
    <source>
        <dbReference type="EMBL" id="AVF28702.1"/>
    </source>
</evidence>
<dbReference type="Gene3D" id="3.20.20.70">
    <property type="entry name" value="Aldolase class I"/>
    <property type="match status" value="1"/>
</dbReference>
<dbReference type="GO" id="GO:0009025">
    <property type="term" value="F:tagatose-bisphosphate aldolase activity"/>
    <property type="evidence" value="ECO:0007669"/>
    <property type="project" value="UniProtKB-UniRule"/>
</dbReference>